<proteinExistence type="predicted"/>
<reference evidence="2 3" key="1">
    <citation type="submission" date="2018-11" db="EMBL/GenBank/DDBJ databases">
        <title>Genome sequencing of Lachnoanaerobaculum sp. KCOM 2030 (= ChDC B114).</title>
        <authorList>
            <person name="Kook J.-K."/>
            <person name="Park S.-N."/>
            <person name="Lim Y.K."/>
        </authorList>
    </citation>
    <scope>NUCLEOTIDE SEQUENCE [LARGE SCALE GENOMIC DNA]</scope>
    <source>
        <strain evidence="2 3">KCOM 2030</strain>
    </source>
</reference>
<protein>
    <submittedName>
        <fullName evidence="2">Uncharacterized protein</fullName>
    </submittedName>
</protein>
<gene>
    <name evidence="2" type="ORF">EHV10_00940</name>
</gene>
<comment type="caution">
    <text evidence="2">The sequence shown here is derived from an EMBL/GenBank/DDBJ whole genome shotgun (WGS) entry which is preliminary data.</text>
</comment>
<name>A0A3P3QZT4_9FIRM</name>
<evidence type="ECO:0000256" key="1">
    <source>
        <dbReference type="SAM" id="SignalP"/>
    </source>
</evidence>
<evidence type="ECO:0000313" key="3">
    <source>
        <dbReference type="Proteomes" id="UP000272490"/>
    </source>
</evidence>
<dbReference type="AlphaFoldDB" id="A0A3P3QZT4"/>
<organism evidence="2 3">
    <name type="scientific">Lachnoanaerobaculum gingivalis</name>
    <dbReference type="NCBI Taxonomy" id="2490855"/>
    <lineage>
        <taxon>Bacteria</taxon>
        <taxon>Bacillati</taxon>
        <taxon>Bacillota</taxon>
        <taxon>Clostridia</taxon>
        <taxon>Lachnospirales</taxon>
        <taxon>Lachnospiraceae</taxon>
        <taxon>Lachnoanaerobaculum</taxon>
    </lineage>
</organism>
<keyword evidence="1" id="KW-0732">Signal</keyword>
<dbReference type="PROSITE" id="PS51257">
    <property type="entry name" value="PROKAR_LIPOPROTEIN"/>
    <property type="match status" value="1"/>
</dbReference>
<feature type="chain" id="PRO_5018006138" evidence="1">
    <location>
        <begin position="25"/>
        <end position="185"/>
    </location>
</feature>
<keyword evidence="3" id="KW-1185">Reference proteome</keyword>
<sequence>MKKRIVGIFLTIALACVGIMTSYAAKNIDEKVSISDEENVIKINIDDKNNPYLVDEGYISDIEIVPYGSNRPTKEWYLYDNQYTWSAAINGNTLYSSYYFTGHNGRFCLYAYKPSYSNVSSYSITIYKRKGTSSTSTYVQSYNVPTNKDLEFHSERKISENDQFYFKISGGRKANFAANGYVDAY</sequence>
<dbReference type="Proteomes" id="UP000272490">
    <property type="component" value="Unassembled WGS sequence"/>
</dbReference>
<dbReference type="RefSeq" id="WP_128673002.1">
    <property type="nucleotide sequence ID" value="NZ_RRCO01000001.1"/>
</dbReference>
<evidence type="ECO:0000313" key="2">
    <source>
        <dbReference type="EMBL" id="RRJ26625.1"/>
    </source>
</evidence>
<feature type="signal peptide" evidence="1">
    <location>
        <begin position="1"/>
        <end position="24"/>
    </location>
</feature>
<accession>A0A3P3QZT4</accession>
<dbReference type="EMBL" id="RRCO01000001">
    <property type="protein sequence ID" value="RRJ26625.1"/>
    <property type="molecule type" value="Genomic_DNA"/>
</dbReference>